<organism evidence="2 3">
    <name type="scientific">Actinokineospora globicatena</name>
    <dbReference type="NCBI Taxonomy" id="103729"/>
    <lineage>
        <taxon>Bacteria</taxon>
        <taxon>Bacillati</taxon>
        <taxon>Actinomycetota</taxon>
        <taxon>Actinomycetes</taxon>
        <taxon>Pseudonocardiales</taxon>
        <taxon>Pseudonocardiaceae</taxon>
        <taxon>Actinokineospora</taxon>
    </lineage>
</organism>
<gene>
    <name evidence="2" type="ORF">Aglo03_19600</name>
</gene>
<dbReference type="RefSeq" id="WP_285609679.1">
    <property type="nucleotide sequence ID" value="NZ_BSSD01000002.1"/>
</dbReference>
<comment type="caution">
    <text evidence="2">The sequence shown here is derived from an EMBL/GenBank/DDBJ whole genome shotgun (WGS) entry which is preliminary data.</text>
</comment>
<dbReference type="EMBL" id="BSSD01000002">
    <property type="protein sequence ID" value="GLW91144.1"/>
    <property type="molecule type" value="Genomic_DNA"/>
</dbReference>
<dbReference type="InterPro" id="IPR040788">
    <property type="entry name" value="HEPN_MAE_28990"/>
</dbReference>
<proteinExistence type="predicted"/>
<accession>A0A9W6V8N4</accession>
<evidence type="ECO:0000313" key="2">
    <source>
        <dbReference type="EMBL" id="GLW91144.1"/>
    </source>
</evidence>
<evidence type="ECO:0000259" key="1">
    <source>
        <dbReference type="Pfam" id="PF18737"/>
    </source>
</evidence>
<sequence length="223" mass="25383">MPKIRTIGQLQAALTEDLKWRTQEVSQWEAVTARAKRHELSAVVRGGVALLYGHWEGYVKSAVTCYLEYVSLKGLPIADLRDELAAIALRGLLGKGEASKKALDHTAVVSAIRETREDLPIKLPYDQATVRTYSNLNFERFEDIMHSIGCDSSRHDIHRGLIDLRLLKARNEIAHGREFYVELEDWKVLRKRVFEILADVRSQIGNSAENEEYRHSSPSRTSK</sequence>
<dbReference type="Proteomes" id="UP001165042">
    <property type="component" value="Unassembled WGS sequence"/>
</dbReference>
<feature type="domain" description="MAE-28990/MAE-18760-like HEPN" evidence="1">
    <location>
        <begin position="12"/>
        <end position="213"/>
    </location>
</feature>
<dbReference type="Pfam" id="PF18737">
    <property type="entry name" value="HEPN_MAE_28990"/>
    <property type="match status" value="1"/>
</dbReference>
<dbReference type="AlphaFoldDB" id="A0A9W6V8N4"/>
<name>A0A9W6V8N4_9PSEU</name>
<reference evidence="2" key="1">
    <citation type="submission" date="2023-02" db="EMBL/GenBank/DDBJ databases">
        <title>Actinokineospora globicatena NBRC 15670.</title>
        <authorList>
            <person name="Ichikawa N."/>
            <person name="Sato H."/>
            <person name="Tonouchi N."/>
        </authorList>
    </citation>
    <scope>NUCLEOTIDE SEQUENCE</scope>
    <source>
        <strain evidence="2">NBRC 15670</strain>
    </source>
</reference>
<keyword evidence="3" id="KW-1185">Reference proteome</keyword>
<evidence type="ECO:0000313" key="3">
    <source>
        <dbReference type="Proteomes" id="UP001165042"/>
    </source>
</evidence>
<protein>
    <recommendedName>
        <fullName evidence="1">MAE-28990/MAE-18760-like HEPN domain-containing protein</fullName>
    </recommendedName>
</protein>